<proteinExistence type="predicted"/>
<organism evidence="2">
    <name type="scientific">marine metagenome</name>
    <dbReference type="NCBI Taxonomy" id="408172"/>
    <lineage>
        <taxon>unclassified sequences</taxon>
        <taxon>metagenomes</taxon>
        <taxon>ecological metagenomes</taxon>
    </lineage>
</organism>
<dbReference type="EMBL" id="UINC01024192">
    <property type="protein sequence ID" value="SVA97351.1"/>
    <property type="molecule type" value="Genomic_DNA"/>
</dbReference>
<feature type="non-terminal residue" evidence="2">
    <location>
        <position position="1"/>
    </location>
</feature>
<dbReference type="InterPro" id="IPR013320">
    <property type="entry name" value="ConA-like_dom_sf"/>
</dbReference>
<dbReference type="Gene3D" id="2.60.120.200">
    <property type="match status" value="1"/>
</dbReference>
<evidence type="ECO:0000259" key="1">
    <source>
        <dbReference type="Pfam" id="PF18998"/>
    </source>
</evidence>
<dbReference type="AlphaFoldDB" id="A0A382A7Z9"/>
<dbReference type="Gene3D" id="2.60.40.10">
    <property type="entry name" value="Immunoglobulins"/>
    <property type="match status" value="4"/>
</dbReference>
<name>A0A382A7Z9_9ZZZZ</name>
<evidence type="ECO:0000313" key="2">
    <source>
        <dbReference type="EMBL" id="SVA97351.1"/>
    </source>
</evidence>
<dbReference type="Pfam" id="PF18998">
    <property type="entry name" value="Flg_new_2"/>
    <property type="match status" value="1"/>
</dbReference>
<reference evidence="2" key="1">
    <citation type="submission" date="2018-05" db="EMBL/GenBank/DDBJ databases">
        <authorList>
            <person name="Lanie J.A."/>
            <person name="Ng W.-L."/>
            <person name="Kazmierczak K.M."/>
            <person name="Andrzejewski T.M."/>
            <person name="Davidsen T.M."/>
            <person name="Wayne K.J."/>
            <person name="Tettelin H."/>
            <person name="Glass J.I."/>
            <person name="Rusch D."/>
            <person name="Podicherti R."/>
            <person name="Tsui H.-C.T."/>
            <person name="Winkler M.E."/>
        </authorList>
    </citation>
    <scope>NUCLEOTIDE SEQUENCE</scope>
</reference>
<sequence length="800" mass="83718">NVHYSLTTIVAEGEGAIEVTPSLATYPPGTTVTLTARPGEGLGFEEWEGDVSGSAESVTLVMDDHKSVSIRYISDNQPPTVAIASPKDGRFFSAPSDVEITLDATDADGSITHVLFERKLLEAADWVALGQADSAAAPFTWEGASEGVYEIRATVTDNRGDKAKSVPIQITLTTGNLPPVIVSTSPAAGDFVPVPGKFTFEVVTYDPDGEIKSISVNDGKFVKAHGPTYWTENDEGQSVLTDIRWEAGYFPNSAPTKFTVDVEDNQGKVTTEDFVFTVNHPPTIELTSPANGAGFVSPATITLAATATDNEADGALAKVEFFVNNELVSELPQAPFETAWEGVPSGEYEIFAAVTDRHGQKVETGPVLVTVSLGADITLTEPTADIAFAPGGTARLAADVSQGDAAIIKVEFFKNDQLIGADVDAPYELDWTEPESGLYRITAQSTDAQGGSAASGSVEAAVFDSASFPALGLRLWLDGSGIAQEGGKVSAWADRTPFGHDVSQAEADRKPTLHSEGANGKPAVIFDGADDVLGAMVNGVGLLSSDAASILIVMKQDKASANNALFGWESDSHRNHLDLLFTYNDQLLYDYGNASEGGRISAPQPERWDDLWNLVEVYRARASGRVAVAGETVFAGAFAGELEVEVDGVLTLGGVGGLHFSGAVAEMLVYNRALSDAEIAQVRSVIAAKFDLPVSANQPPTVAVTSPASGVSLKAGKTMQLAASASDADGSVVKVRFLAGGQVIGEDTEAPYELEWTPAEAGTVQLSAVAIDDREGQGTSAAVSVTVLPPNVAPEVVITG</sequence>
<protein>
    <recommendedName>
        <fullName evidence="1">Bacterial repeat domain-containing protein</fullName>
    </recommendedName>
</protein>
<dbReference type="Pfam" id="PF17957">
    <property type="entry name" value="Big_7"/>
    <property type="match status" value="4"/>
</dbReference>
<dbReference type="SUPFAM" id="SSF49899">
    <property type="entry name" value="Concanavalin A-like lectins/glucanases"/>
    <property type="match status" value="1"/>
</dbReference>
<feature type="non-terminal residue" evidence="2">
    <location>
        <position position="800"/>
    </location>
</feature>
<dbReference type="Pfam" id="PF13385">
    <property type="entry name" value="Laminin_G_3"/>
    <property type="match status" value="1"/>
</dbReference>
<gene>
    <name evidence="2" type="ORF">METZ01_LOCUS150205</name>
</gene>
<dbReference type="InterPro" id="IPR044060">
    <property type="entry name" value="Bacterial_rp_domain"/>
</dbReference>
<dbReference type="InterPro" id="IPR013783">
    <property type="entry name" value="Ig-like_fold"/>
</dbReference>
<feature type="domain" description="Bacterial repeat" evidence="1">
    <location>
        <begin position="7"/>
        <end position="69"/>
    </location>
</feature>
<accession>A0A382A7Z9</accession>